<evidence type="ECO:0000256" key="6">
    <source>
        <dbReference type="ARBA" id="ARBA00023136"/>
    </source>
</evidence>
<dbReference type="RefSeq" id="WP_133774388.1">
    <property type="nucleotide sequence ID" value="NZ_SNZR01000017.1"/>
</dbReference>
<feature type="domain" description="Glycosyltransferase 2-like" evidence="8">
    <location>
        <begin position="317"/>
        <end position="521"/>
    </location>
</feature>
<dbReference type="PANTHER" id="PTHR43867:SF2">
    <property type="entry name" value="CELLULOSE SYNTHASE CATALYTIC SUBUNIT A [UDP-FORMING]"/>
    <property type="match status" value="1"/>
</dbReference>
<protein>
    <submittedName>
        <fullName evidence="9">Cellulose synthase/poly-beta-1,6-N-acetylglucosamine synthase-like glycosyltransferase</fullName>
    </submittedName>
</protein>
<keyword evidence="5 7" id="KW-1133">Transmembrane helix</keyword>
<keyword evidence="2" id="KW-0328">Glycosyltransferase</keyword>
<dbReference type="EMBL" id="SNZR01000017">
    <property type="protein sequence ID" value="TDR85408.1"/>
    <property type="molecule type" value="Genomic_DNA"/>
</dbReference>
<evidence type="ECO:0000313" key="9">
    <source>
        <dbReference type="EMBL" id="TDR85408.1"/>
    </source>
</evidence>
<dbReference type="InterPro" id="IPR050321">
    <property type="entry name" value="Glycosyltr_2/OpgH_subfam"/>
</dbReference>
<feature type="transmembrane region" description="Helical" evidence="7">
    <location>
        <begin position="528"/>
        <end position="550"/>
    </location>
</feature>
<feature type="transmembrane region" description="Helical" evidence="7">
    <location>
        <begin position="557"/>
        <end position="579"/>
    </location>
</feature>
<dbReference type="InterPro" id="IPR029044">
    <property type="entry name" value="Nucleotide-diphossugar_trans"/>
</dbReference>
<dbReference type="GO" id="GO:0016757">
    <property type="term" value="F:glycosyltransferase activity"/>
    <property type="evidence" value="ECO:0007669"/>
    <property type="project" value="UniProtKB-KW"/>
</dbReference>
<organism evidence="9 10">
    <name type="scientific">Enterovirga rhinocerotis</name>
    <dbReference type="NCBI Taxonomy" id="1339210"/>
    <lineage>
        <taxon>Bacteria</taxon>
        <taxon>Pseudomonadati</taxon>
        <taxon>Pseudomonadota</taxon>
        <taxon>Alphaproteobacteria</taxon>
        <taxon>Hyphomicrobiales</taxon>
        <taxon>Methylobacteriaceae</taxon>
        <taxon>Enterovirga</taxon>
    </lineage>
</organism>
<evidence type="ECO:0000256" key="2">
    <source>
        <dbReference type="ARBA" id="ARBA00022676"/>
    </source>
</evidence>
<name>A0A4R7BJG4_9HYPH</name>
<dbReference type="Proteomes" id="UP000295122">
    <property type="component" value="Unassembled WGS sequence"/>
</dbReference>
<gene>
    <name evidence="9" type="ORF">EV668_4529</name>
</gene>
<proteinExistence type="predicted"/>
<evidence type="ECO:0000256" key="5">
    <source>
        <dbReference type="ARBA" id="ARBA00022989"/>
    </source>
</evidence>
<feature type="transmembrane region" description="Helical" evidence="7">
    <location>
        <begin position="482"/>
        <end position="508"/>
    </location>
</feature>
<dbReference type="Gene3D" id="3.90.550.10">
    <property type="entry name" value="Spore Coat Polysaccharide Biosynthesis Protein SpsA, Chain A"/>
    <property type="match status" value="1"/>
</dbReference>
<dbReference type="PANTHER" id="PTHR43867">
    <property type="entry name" value="CELLULOSE SYNTHASE CATALYTIC SUBUNIT A [UDP-FORMING]"/>
    <property type="match status" value="1"/>
</dbReference>
<dbReference type="AlphaFoldDB" id="A0A4R7BJG4"/>
<dbReference type="SUPFAM" id="SSF53448">
    <property type="entry name" value="Nucleotide-diphospho-sugar transferases"/>
    <property type="match status" value="1"/>
</dbReference>
<reference evidence="9 10" key="1">
    <citation type="submission" date="2019-03" db="EMBL/GenBank/DDBJ databases">
        <title>Genomic Encyclopedia of Type Strains, Phase IV (KMG-IV): sequencing the most valuable type-strain genomes for metagenomic binning, comparative biology and taxonomic classification.</title>
        <authorList>
            <person name="Goeker M."/>
        </authorList>
    </citation>
    <scope>NUCLEOTIDE SEQUENCE [LARGE SCALE GENOMIC DNA]</scope>
    <source>
        <strain evidence="9 10">DSM 25903</strain>
    </source>
</reference>
<comment type="subcellular location">
    <subcellularLocation>
        <location evidence="1">Membrane</location>
        <topology evidence="1">Multi-pass membrane protein</topology>
    </subcellularLocation>
</comment>
<keyword evidence="4 7" id="KW-0812">Transmembrane</keyword>
<dbReference type="InterPro" id="IPR001173">
    <property type="entry name" value="Glyco_trans_2-like"/>
</dbReference>
<keyword evidence="10" id="KW-1185">Reference proteome</keyword>
<evidence type="ECO:0000259" key="8">
    <source>
        <dbReference type="Pfam" id="PF13632"/>
    </source>
</evidence>
<sequence length="609" mass="65528">MSGLPALPIARDVAFLARHGVPVDVLREATLLGARCEVTAARAALATGLVSDEAFYRALAVELGLPFLEPGFAAHSQAHYPGAIRHGIAPLAEGGYALAPEDAALEGLLDRRGRLVSGLFVTTPAALRDAVFRARAPVIAREAAEALPRLNPGHSFHDGLTSGQTMALLALFAMVAAAGWLAGRPAWLALMIMMGSPFLLLAGIKLAAILEPSPVRLPLGLPRAEARDLPVYTVLVPLHRERRVLPKLRAALLALDYPPPKLDVKLLIEEGDAETREAIAELAWPGFVETIIVPAGHPRTKPRALNVGLALARGDYLVVYDAEDEPDPAQLREAALTFDRVGTDVACLQARLVIDNTDDGLLQRFFTLEYGALFDVLNPALARFDLPMPLGGTSNHLRVAPLRALGGWDPWNVTEDADLGVRLALAGFRVLDLPSATHEEAPPTLRIWLAQRARWMKGFVQVAITHSRDPLGHLRRLGTVPFAGTALLIAGTVVSCAVYPLFTAVVIGQLLTGTFFGGETPAEVLSEALSLTLAAAGLLAMTVPAFVGLHRRGWWRLWPFALAMPLYYVLVSLAAWRGIVELLIDPDRWNKTDHGLARTSRRLARPGGS</sequence>
<dbReference type="OrthoDB" id="7431422at2"/>
<feature type="transmembrane region" description="Helical" evidence="7">
    <location>
        <begin position="165"/>
        <end position="182"/>
    </location>
</feature>
<comment type="caution">
    <text evidence="9">The sequence shown here is derived from an EMBL/GenBank/DDBJ whole genome shotgun (WGS) entry which is preliminary data.</text>
</comment>
<keyword evidence="6 7" id="KW-0472">Membrane</keyword>
<accession>A0A4R7BJG4</accession>
<evidence type="ECO:0000313" key="10">
    <source>
        <dbReference type="Proteomes" id="UP000295122"/>
    </source>
</evidence>
<dbReference type="Pfam" id="PF13632">
    <property type="entry name" value="Glyco_trans_2_3"/>
    <property type="match status" value="1"/>
</dbReference>
<keyword evidence="3 9" id="KW-0808">Transferase</keyword>
<evidence type="ECO:0000256" key="3">
    <source>
        <dbReference type="ARBA" id="ARBA00022679"/>
    </source>
</evidence>
<dbReference type="GO" id="GO:0016020">
    <property type="term" value="C:membrane"/>
    <property type="evidence" value="ECO:0007669"/>
    <property type="project" value="UniProtKB-SubCell"/>
</dbReference>
<evidence type="ECO:0000256" key="1">
    <source>
        <dbReference type="ARBA" id="ARBA00004141"/>
    </source>
</evidence>
<evidence type="ECO:0000256" key="4">
    <source>
        <dbReference type="ARBA" id="ARBA00022692"/>
    </source>
</evidence>
<evidence type="ECO:0000256" key="7">
    <source>
        <dbReference type="SAM" id="Phobius"/>
    </source>
</evidence>